<evidence type="ECO:0000256" key="4">
    <source>
        <dbReference type="ARBA" id="ARBA00023277"/>
    </source>
</evidence>
<protein>
    <submittedName>
        <fullName evidence="8">Chitinase, GH18 family</fullName>
    </submittedName>
</protein>
<dbReference type="SUPFAM" id="SSF51055">
    <property type="entry name" value="Carbohydrate binding domain"/>
    <property type="match status" value="2"/>
</dbReference>
<evidence type="ECO:0000256" key="1">
    <source>
        <dbReference type="ARBA" id="ARBA00009121"/>
    </source>
</evidence>
<dbReference type="InterPro" id="IPR035986">
    <property type="entry name" value="PKD_dom_sf"/>
</dbReference>
<dbReference type="CDD" id="cd12215">
    <property type="entry name" value="ChiC_BD"/>
    <property type="match status" value="2"/>
</dbReference>
<dbReference type="InterPro" id="IPR029070">
    <property type="entry name" value="Chitinase_insertion_sf"/>
</dbReference>
<organism evidence="8 9">
    <name type="scientific">Haloarchaeobius iranensis</name>
    <dbReference type="NCBI Taxonomy" id="996166"/>
    <lineage>
        <taxon>Archaea</taxon>
        <taxon>Methanobacteriati</taxon>
        <taxon>Methanobacteriota</taxon>
        <taxon>Stenosarchaea group</taxon>
        <taxon>Halobacteria</taxon>
        <taxon>Halobacteriales</taxon>
        <taxon>Halorubellaceae</taxon>
        <taxon>Haloarchaeobius</taxon>
    </lineage>
</organism>
<dbReference type="Proteomes" id="UP000199370">
    <property type="component" value="Unassembled WGS sequence"/>
</dbReference>
<dbReference type="InterPro" id="IPR036573">
    <property type="entry name" value="CBM_sf_5/12"/>
</dbReference>
<dbReference type="SUPFAM" id="SSF49299">
    <property type="entry name" value="PKD domain"/>
    <property type="match status" value="1"/>
</dbReference>
<keyword evidence="3" id="KW-0624">Polysaccharide degradation</keyword>
<dbReference type="SUPFAM" id="SSF51445">
    <property type="entry name" value="(Trans)glycosidases"/>
    <property type="match status" value="1"/>
</dbReference>
<evidence type="ECO:0000259" key="6">
    <source>
        <dbReference type="PROSITE" id="PS50093"/>
    </source>
</evidence>
<proteinExistence type="inferred from homology"/>
<dbReference type="Pfam" id="PF00704">
    <property type="entry name" value="Glyco_hydro_18"/>
    <property type="match status" value="1"/>
</dbReference>
<feature type="domain" description="GH18" evidence="7">
    <location>
        <begin position="230"/>
        <end position="629"/>
    </location>
</feature>
<evidence type="ECO:0000313" key="9">
    <source>
        <dbReference type="Proteomes" id="UP000199370"/>
    </source>
</evidence>
<dbReference type="InterPro" id="IPR001579">
    <property type="entry name" value="Glyco_hydro_18_chit_AS"/>
</dbReference>
<dbReference type="InterPro" id="IPR011583">
    <property type="entry name" value="Chitinase_II/V-like_cat"/>
</dbReference>
<dbReference type="RefSeq" id="WP_089732201.1">
    <property type="nucleotide sequence ID" value="NZ_FNIA01000005.1"/>
</dbReference>
<evidence type="ECO:0000256" key="5">
    <source>
        <dbReference type="ARBA" id="ARBA00023295"/>
    </source>
</evidence>
<dbReference type="Pfam" id="PF18911">
    <property type="entry name" value="PKD_4"/>
    <property type="match status" value="1"/>
</dbReference>
<dbReference type="SMART" id="SM00495">
    <property type="entry name" value="ChtBD3"/>
    <property type="match status" value="2"/>
</dbReference>
<sequence length="629" mass="69168">MTQDRRSYLRNVSALVASVVGASAAASAGDTPPEWDSETVYTGGDRVVYDGYIWEAEWWTKDTTPSESANVWTKIGPVDGGGGGGELPPAWSAEATYTGGDRVTYEGYIWEAEWWTRGDEPTVEANVWTQVEPVEDPDEPAGPTASFTVGDRYVEPGTAVEFDASGSEGDVSSYEWAFGDDATATGEVVSHAYENEGEYTVELTVTDGSGASDTATDTLTVDENAAGDEFKVVGYYPSWKGNEDYGYYPEDVPFDKVTDVLYAFLDVQPDGTVTIPDSEVDHESLLQSFADLKQGPAADTRLKLSIGGWALSPGFEDAADDPSGRQQFADTAVALMREYDFDGIDIDWEHPGPNRGVCECGSSEGPANHVKLLEAVRERLDEAEAEDDRTYYLSVANGGSDWNAALINHREVEQVVDDIYMMAYDFTGVWHETAGLNAPIYGTPDDYPPSGDAQQYTLETTLEIWKNQGYWVDWMEWEDHGEPVEDPGSLVMGLPFYGRGCIVEDGIWDSFSLPDWQQGDPEHQNDVIPPGTWNDLLGPDQANTGAYDYGDLAANYEGADGWEKQVNEQGQVPYLWNEYEGVFISYDDPASIEEKVQLAKDEGLGGVMFWELSQDYDETLIDTINEAKP</sequence>
<dbReference type="Gene3D" id="3.20.20.80">
    <property type="entry name" value="Glycosidases"/>
    <property type="match status" value="1"/>
</dbReference>
<dbReference type="STRING" id="996166.SAMN05192554_10541"/>
<keyword evidence="9" id="KW-1185">Reference proteome</keyword>
<dbReference type="GO" id="GO:0005975">
    <property type="term" value="P:carbohydrate metabolic process"/>
    <property type="evidence" value="ECO:0007669"/>
    <property type="project" value="InterPro"/>
</dbReference>
<dbReference type="PROSITE" id="PS51910">
    <property type="entry name" value="GH18_2"/>
    <property type="match status" value="1"/>
</dbReference>
<dbReference type="InterPro" id="IPR006311">
    <property type="entry name" value="TAT_signal"/>
</dbReference>
<dbReference type="GO" id="GO:0006032">
    <property type="term" value="P:chitin catabolic process"/>
    <property type="evidence" value="ECO:0007669"/>
    <property type="project" value="UniProtKB-KW"/>
</dbReference>
<evidence type="ECO:0000256" key="3">
    <source>
        <dbReference type="ARBA" id="ARBA00023024"/>
    </source>
</evidence>
<dbReference type="GO" id="GO:0030246">
    <property type="term" value="F:carbohydrate binding"/>
    <property type="evidence" value="ECO:0007669"/>
    <property type="project" value="InterPro"/>
</dbReference>
<keyword evidence="5" id="KW-0326">Glycosidase</keyword>
<dbReference type="PROSITE" id="PS01095">
    <property type="entry name" value="GH18_1"/>
    <property type="match status" value="1"/>
</dbReference>
<dbReference type="Gene3D" id="2.10.10.20">
    <property type="entry name" value="Carbohydrate-binding module superfamily 5/12"/>
    <property type="match status" value="2"/>
</dbReference>
<keyword evidence="3" id="KW-0146">Chitin degradation</keyword>
<dbReference type="InterPro" id="IPR003610">
    <property type="entry name" value="CBM5/12"/>
</dbReference>
<dbReference type="AlphaFoldDB" id="A0A1G9UWH7"/>
<dbReference type="PANTHER" id="PTHR11177">
    <property type="entry name" value="CHITINASE"/>
    <property type="match status" value="1"/>
</dbReference>
<evidence type="ECO:0000313" key="8">
    <source>
        <dbReference type="EMBL" id="SDM64170.1"/>
    </source>
</evidence>
<dbReference type="SMART" id="SM00636">
    <property type="entry name" value="Glyco_18"/>
    <property type="match status" value="1"/>
</dbReference>
<evidence type="ECO:0000259" key="7">
    <source>
        <dbReference type="PROSITE" id="PS51910"/>
    </source>
</evidence>
<dbReference type="InterPro" id="IPR001223">
    <property type="entry name" value="Glyco_hydro18_cat"/>
</dbReference>
<gene>
    <name evidence="8" type="ORF">SAMN05192554_10541</name>
</gene>
<dbReference type="Gene3D" id="2.60.40.10">
    <property type="entry name" value="Immunoglobulins"/>
    <property type="match status" value="1"/>
</dbReference>
<dbReference type="InterPro" id="IPR022409">
    <property type="entry name" value="PKD/Chitinase_dom"/>
</dbReference>
<dbReference type="SUPFAM" id="SSF54556">
    <property type="entry name" value="Chitinase insertion domain"/>
    <property type="match status" value="1"/>
</dbReference>
<keyword evidence="4" id="KW-0119">Carbohydrate metabolism</keyword>
<dbReference type="Gene3D" id="3.10.50.10">
    <property type="match status" value="1"/>
</dbReference>
<comment type="similarity">
    <text evidence="1">Belongs to the glycosyl hydrolase 18 family. Chitinase class II subfamily.</text>
</comment>
<dbReference type="EMBL" id="FNIA01000005">
    <property type="protein sequence ID" value="SDM64170.1"/>
    <property type="molecule type" value="Genomic_DNA"/>
</dbReference>
<dbReference type="SMART" id="SM00089">
    <property type="entry name" value="PKD"/>
    <property type="match status" value="1"/>
</dbReference>
<evidence type="ECO:0000256" key="2">
    <source>
        <dbReference type="ARBA" id="ARBA00022801"/>
    </source>
</evidence>
<dbReference type="OrthoDB" id="8638at2157"/>
<dbReference type="InterPro" id="IPR013783">
    <property type="entry name" value="Ig-like_fold"/>
</dbReference>
<reference evidence="8 9" key="1">
    <citation type="submission" date="2016-10" db="EMBL/GenBank/DDBJ databases">
        <authorList>
            <person name="de Groot N.N."/>
        </authorList>
    </citation>
    <scope>NUCLEOTIDE SEQUENCE [LARGE SCALE GENOMIC DNA]</scope>
    <source>
        <strain evidence="9">EB21,IBRC-M 10013,KCTC 4048</strain>
    </source>
</reference>
<dbReference type="Pfam" id="PF02839">
    <property type="entry name" value="CBM_5_12"/>
    <property type="match status" value="2"/>
</dbReference>
<dbReference type="CDD" id="cd06548">
    <property type="entry name" value="GH18_chitinase"/>
    <property type="match status" value="1"/>
</dbReference>
<dbReference type="InterPro" id="IPR050314">
    <property type="entry name" value="Glycosyl_Hydrlase_18"/>
</dbReference>
<dbReference type="CDD" id="cd00146">
    <property type="entry name" value="PKD"/>
    <property type="match status" value="1"/>
</dbReference>
<dbReference type="PANTHER" id="PTHR11177:SF317">
    <property type="entry name" value="CHITINASE 12-RELATED"/>
    <property type="match status" value="1"/>
</dbReference>
<dbReference type="GO" id="GO:0005576">
    <property type="term" value="C:extracellular region"/>
    <property type="evidence" value="ECO:0007669"/>
    <property type="project" value="InterPro"/>
</dbReference>
<dbReference type="PROSITE" id="PS51318">
    <property type="entry name" value="TAT"/>
    <property type="match status" value="1"/>
</dbReference>
<dbReference type="GO" id="GO:0008061">
    <property type="term" value="F:chitin binding"/>
    <property type="evidence" value="ECO:0007669"/>
    <property type="project" value="InterPro"/>
</dbReference>
<feature type="domain" description="PKD" evidence="6">
    <location>
        <begin position="143"/>
        <end position="228"/>
    </location>
</feature>
<dbReference type="GO" id="GO:0004553">
    <property type="term" value="F:hydrolase activity, hydrolyzing O-glycosyl compounds"/>
    <property type="evidence" value="ECO:0007669"/>
    <property type="project" value="InterPro"/>
</dbReference>
<dbReference type="InterPro" id="IPR017853">
    <property type="entry name" value="GH"/>
</dbReference>
<accession>A0A1G9UWH7</accession>
<keyword evidence="2" id="KW-0378">Hydrolase</keyword>
<name>A0A1G9UWH7_9EURY</name>
<dbReference type="InterPro" id="IPR000601">
    <property type="entry name" value="PKD_dom"/>
</dbReference>
<dbReference type="PROSITE" id="PS50093">
    <property type="entry name" value="PKD"/>
    <property type="match status" value="1"/>
</dbReference>